<dbReference type="STRING" id="525904.Tter_2682"/>
<evidence type="ECO:0000256" key="1">
    <source>
        <dbReference type="SAM" id="MobiDB-lite"/>
    </source>
</evidence>
<evidence type="ECO:0000313" key="3">
    <source>
        <dbReference type="EMBL" id="ACZ43570.1"/>
    </source>
</evidence>
<dbReference type="AlphaFoldDB" id="D1CIJ9"/>
<evidence type="ECO:0000313" key="4">
    <source>
        <dbReference type="Proteomes" id="UP000000323"/>
    </source>
</evidence>
<dbReference type="OrthoDB" id="505641at2"/>
<dbReference type="HOGENOM" id="CLU_030803_0_0_0"/>
<dbReference type="PROSITE" id="PS51257">
    <property type="entry name" value="PROKAR_LIPOPROTEIN"/>
    <property type="match status" value="1"/>
</dbReference>
<feature type="region of interest" description="Disordered" evidence="1">
    <location>
        <begin position="21"/>
        <end position="61"/>
    </location>
</feature>
<organism evidence="3 4">
    <name type="scientific">Thermobaculum terrenum (strain ATCC BAA-798 / CCMEE 7001 / YNP1)</name>
    <dbReference type="NCBI Taxonomy" id="525904"/>
    <lineage>
        <taxon>Bacteria</taxon>
        <taxon>Bacillati</taxon>
        <taxon>Chloroflexota</taxon>
        <taxon>Chloroflexia</taxon>
        <taxon>Candidatus Thermobaculales</taxon>
        <taxon>Candidatus Thermobaculaceae</taxon>
        <taxon>Thermobaculum</taxon>
    </lineage>
</organism>
<reference evidence="4" key="1">
    <citation type="journal article" date="2010" name="Stand. Genomic Sci.">
        <title>Complete genome sequence of 'Thermobaculum terrenum' type strain (YNP1).</title>
        <authorList>
            <person name="Kiss H."/>
            <person name="Cleland D."/>
            <person name="Lapidus A."/>
            <person name="Lucas S."/>
            <person name="Glavina Del Rio T."/>
            <person name="Nolan M."/>
            <person name="Tice H."/>
            <person name="Han C."/>
            <person name="Goodwin L."/>
            <person name="Pitluck S."/>
            <person name="Liolios K."/>
            <person name="Ivanova N."/>
            <person name="Mavromatis K."/>
            <person name="Ovchinnikova G."/>
            <person name="Pati A."/>
            <person name="Chen A."/>
            <person name="Palaniappan K."/>
            <person name="Land M."/>
            <person name="Hauser L."/>
            <person name="Chang Y."/>
            <person name="Jeffries C."/>
            <person name="Lu M."/>
            <person name="Brettin T."/>
            <person name="Detter J."/>
            <person name="Goker M."/>
            <person name="Tindall B."/>
            <person name="Beck B."/>
            <person name="McDermott T."/>
            <person name="Woyke T."/>
            <person name="Bristow J."/>
            <person name="Eisen J."/>
            <person name="Markowitz V."/>
            <person name="Hugenholtz P."/>
            <person name="Kyrpides N."/>
            <person name="Klenk H."/>
            <person name="Cheng J."/>
        </authorList>
    </citation>
    <scope>NUCLEOTIDE SEQUENCE [LARGE SCALE GENOMIC DNA]</scope>
    <source>
        <strain evidence="4">ATCC BAA-798 / YNP1</strain>
    </source>
</reference>
<dbReference type="InterPro" id="IPR046540">
    <property type="entry name" value="DMFA2_C"/>
</dbReference>
<dbReference type="KEGG" id="ttr:Tter_2682"/>
<evidence type="ECO:0000259" key="2">
    <source>
        <dbReference type="Pfam" id="PF20254"/>
    </source>
</evidence>
<feature type="domain" description="N,N-dimethylformamidase beta subunit-like C-terminal" evidence="2">
    <location>
        <begin position="156"/>
        <end position="530"/>
    </location>
</feature>
<name>D1CIJ9_THET1</name>
<dbReference type="Pfam" id="PF20254">
    <property type="entry name" value="DMFA2_C"/>
    <property type="match status" value="1"/>
</dbReference>
<sequence length="556" mass="61875">MRRMVLLLLVVSMLITGCSGPWHHVSRNNGRSRKEGEVEQEEPQAISTGIAAGSGRRGKLKREPVFARPTEQPPTAVASAPSNPIVRENRLPGTQSWKLSHLDAVSERELGIGPSVSAKVADDVHKQIKGYASATSVNLGQDITFYVTTNPPQPFTITVYRIGWYDGKGGRLVAHSGKLQGRSQPECPLDARTGLIECHWQPSWRLHVPTSWVSGYYLAKLTNSQGYDNYVPFVVRDDASHSDLLVQAPFTTYEAYNDYPRDHRTGKSLYEFNSYGPNTISGTTRAVEVSFDRPFDSTGADHFLQWDVYFITWVERMGYDVTYSTDVDTQERGDLLEHHKAFISIGHDEYWSRRMRENVQRARDAGVNLAFFGGNDVFRHIRFAPSSSGVLDRIIVCYKSARLDPVKGKGSTVNWPNPPVSEPEQTLIGLNYGGMDKGGADYVVTHADDWVYAGTGLHDGDRVRGLVGYEYDTFDPHAPMPPHRSYTLLADSPIVKDGKVVGHGNTSIYQAPSGAWVFDAGSIWWGWGLDKPGVADPRIERMTANILNRFAASRAR</sequence>
<dbReference type="EMBL" id="CP001826">
    <property type="protein sequence ID" value="ACZ43570.1"/>
    <property type="molecule type" value="Genomic_DNA"/>
</dbReference>
<gene>
    <name evidence="3" type="ordered locus">Tter_2682</name>
</gene>
<dbReference type="Proteomes" id="UP000000323">
    <property type="component" value="Chromosome 2"/>
</dbReference>
<proteinExistence type="predicted"/>
<protein>
    <recommendedName>
        <fullName evidence="2">N,N-dimethylformamidase beta subunit-like C-terminal domain-containing protein</fullName>
    </recommendedName>
</protein>
<keyword evidence="4" id="KW-1185">Reference proteome</keyword>
<accession>D1CIJ9</accession>
<dbReference type="RefSeq" id="WP_012876601.1">
    <property type="nucleotide sequence ID" value="NC_013526.1"/>
</dbReference>
<dbReference type="eggNOG" id="COG3391">
    <property type="taxonomic scope" value="Bacteria"/>
</dbReference>